<comment type="caution">
    <text evidence="2">The sequence shown here is derived from an EMBL/GenBank/DDBJ whole genome shotgun (WGS) entry which is preliminary data.</text>
</comment>
<dbReference type="EMBL" id="BTFW01000001">
    <property type="protein sequence ID" value="GMM60062.1"/>
    <property type="molecule type" value="Genomic_DNA"/>
</dbReference>
<reference evidence="2 3" key="1">
    <citation type="submission" date="2023-06" db="EMBL/GenBank/DDBJ databases">
        <title>Draft genome sequence of Novosphingobium sp. strain IK01.</title>
        <authorList>
            <person name="Hatamoto M."/>
            <person name="Ikarashi T."/>
            <person name="Yamaguchi T."/>
        </authorList>
    </citation>
    <scope>NUCLEOTIDE SEQUENCE [LARGE SCALE GENOMIC DNA]</scope>
    <source>
        <strain evidence="2 3">IK01</strain>
    </source>
</reference>
<name>A0ABQ6P456_9SPHN</name>
<feature type="region of interest" description="Disordered" evidence="1">
    <location>
        <begin position="39"/>
        <end position="64"/>
    </location>
</feature>
<accession>A0ABQ6P456</accession>
<evidence type="ECO:0000313" key="2">
    <source>
        <dbReference type="EMBL" id="GMM60062.1"/>
    </source>
</evidence>
<keyword evidence="3" id="KW-1185">Reference proteome</keyword>
<evidence type="ECO:0000313" key="3">
    <source>
        <dbReference type="Proteomes" id="UP001187221"/>
    </source>
</evidence>
<proteinExistence type="predicted"/>
<dbReference type="Proteomes" id="UP001187221">
    <property type="component" value="Unassembled WGS sequence"/>
</dbReference>
<sequence length="640" mass="66263">MKPRLLRSPLWRHALLGCVGLGGMTGALLAQESLLPPGFEKPGTSAATRPARPAPRPTPHPAAAPAAARAAAVQAPAASVPAPAAAPVIQPLPLDESVDVAGTAAPRGPVDPLDSIDPNTLDALIARARPKEDIPPRAQRSLARVGVIDQVDGGFPATSTHYLNGAFVEPLLAQMNGPLVSRWGHILVRRALASRLDTPVGMNGADWAALRAGLLLRMGEADAARAMVQSVDSGFFTPGLEDAAMGSFMATADPIGLCPVTALTASGRPGWNWDLARAICSAYTGDGPPAMAQLDRLIRRGGGARIDVLLAEKFAGAATATRRAVTIDWKDVDGLTPWNTGLAFATGIEPPQDLREKAWADYAVLAVRAPMLPLATRCAAADVAGGRGILSSAAMVDLYSQVAAIDAADGAVQDKTWGPLAAQLRTAYVATDAGDRLAAIKALWGSPDDPEKAYSRLVLTAYAAARMVPSQDMAGDARTLIASMLTAGLDANAARWGAVVPAGSGAWGLVALAAPVKSAVINGEVLDSFQSEDDSSGALRSQFLLAGLMGLGRVDDATGQAFAGKLKLNLARETRWTRAIDDAAASDNPALVALLAGFGMQAASWDKMTAVHLYHIVSALRRVGLEGEARMIAAEAVARV</sequence>
<evidence type="ECO:0000256" key="1">
    <source>
        <dbReference type="SAM" id="MobiDB-lite"/>
    </source>
</evidence>
<gene>
    <name evidence="2" type="ORF">NUTIK01_08390</name>
</gene>
<protein>
    <submittedName>
        <fullName evidence="2">Uncharacterized protein</fullName>
    </submittedName>
</protein>
<organism evidence="2 3">
    <name type="scientific">Novosphingobium pituita</name>
    <dbReference type="NCBI Taxonomy" id="3056842"/>
    <lineage>
        <taxon>Bacteria</taxon>
        <taxon>Pseudomonadati</taxon>
        <taxon>Pseudomonadota</taxon>
        <taxon>Alphaproteobacteria</taxon>
        <taxon>Sphingomonadales</taxon>
        <taxon>Sphingomonadaceae</taxon>
        <taxon>Novosphingobium</taxon>
    </lineage>
</organism>
<dbReference type="RefSeq" id="WP_317973882.1">
    <property type="nucleotide sequence ID" value="NZ_BTFW01000001.1"/>
</dbReference>
<feature type="compositionally biased region" description="Pro residues" evidence="1">
    <location>
        <begin position="52"/>
        <end position="62"/>
    </location>
</feature>